<reference evidence="1" key="3">
    <citation type="submission" date="2025-08" db="UniProtKB">
        <authorList>
            <consortium name="Ensembl"/>
        </authorList>
    </citation>
    <scope>IDENTIFICATION</scope>
</reference>
<reference evidence="2" key="2">
    <citation type="journal article" date="2014" name="Nat. Commun.">
        <title>The cavefish genome reveals candidate genes for eye loss.</title>
        <authorList>
            <person name="McGaugh S.E."/>
            <person name="Gross J.B."/>
            <person name="Aken B."/>
            <person name="Blin M."/>
            <person name="Borowsky R."/>
            <person name="Chalopin D."/>
            <person name="Hinaux H."/>
            <person name="Jeffery W.R."/>
            <person name="Keene A."/>
            <person name="Ma L."/>
            <person name="Minx P."/>
            <person name="Murphy D."/>
            <person name="O'Quin K.E."/>
            <person name="Retaux S."/>
            <person name="Rohner N."/>
            <person name="Searle S.M."/>
            <person name="Stahl B.A."/>
            <person name="Tabin C."/>
            <person name="Volff J.N."/>
            <person name="Yoshizawa M."/>
            <person name="Warren W.C."/>
        </authorList>
    </citation>
    <scope>NUCLEOTIDE SEQUENCE [LARGE SCALE GENOMIC DNA]</scope>
    <source>
        <strain evidence="2">female</strain>
    </source>
</reference>
<dbReference type="Proteomes" id="UP000018467">
    <property type="component" value="Unassembled WGS sequence"/>
</dbReference>
<name>A0A3B1JKA5_ASTMX</name>
<reference evidence="2" key="1">
    <citation type="submission" date="2013-03" db="EMBL/GenBank/DDBJ databases">
        <authorList>
            <person name="Jeffery W."/>
            <person name="Warren W."/>
            <person name="Wilson R.K."/>
        </authorList>
    </citation>
    <scope>NUCLEOTIDE SEQUENCE</scope>
    <source>
        <strain evidence="2">female</strain>
    </source>
</reference>
<organism evidence="1 2">
    <name type="scientific">Astyanax mexicanus</name>
    <name type="common">Blind cave fish</name>
    <name type="synonym">Astyanax fasciatus mexicanus</name>
    <dbReference type="NCBI Taxonomy" id="7994"/>
    <lineage>
        <taxon>Eukaryota</taxon>
        <taxon>Metazoa</taxon>
        <taxon>Chordata</taxon>
        <taxon>Craniata</taxon>
        <taxon>Vertebrata</taxon>
        <taxon>Euteleostomi</taxon>
        <taxon>Actinopterygii</taxon>
        <taxon>Neopterygii</taxon>
        <taxon>Teleostei</taxon>
        <taxon>Ostariophysi</taxon>
        <taxon>Characiformes</taxon>
        <taxon>Characoidei</taxon>
        <taxon>Acestrorhamphidae</taxon>
        <taxon>Acestrorhamphinae</taxon>
        <taxon>Astyanax</taxon>
    </lineage>
</organism>
<keyword evidence="2" id="KW-1185">Reference proteome</keyword>
<proteinExistence type="predicted"/>
<dbReference type="Bgee" id="ENSAMXG00000041092">
    <property type="expression patterns" value="Expressed in pharyngeal gill and 14 other cell types or tissues"/>
</dbReference>
<protein>
    <submittedName>
        <fullName evidence="1">Uncharacterized protein</fullName>
    </submittedName>
</protein>
<dbReference type="AlphaFoldDB" id="A0A3B1JKA5"/>
<evidence type="ECO:0000313" key="2">
    <source>
        <dbReference type="Proteomes" id="UP000018467"/>
    </source>
</evidence>
<reference evidence="1" key="4">
    <citation type="submission" date="2025-09" db="UniProtKB">
        <authorList>
            <consortium name="Ensembl"/>
        </authorList>
    </citation>
    <scope>IDENTIFICATION</scope>
</reference>
<sequence length="95" mass="10700">MLFNTSFTHNSAQLDTPERLKRLHLCFVSAAAVRPESCWDCALFSKGSVEITAFFVFVTYRRVFDLGNVATVGAKSVTKAWPTKMMSERISSYLI</sequence>
<dbReference type="Ensembl" id="ENSAMXT00000054293.1">
    <property type="protein sequence ID" value="ENSAMXP00000041734.1"/>
    <property type="gene ID" value="ENSAMXG00000041092.1"/>
</dbReference>
<accession>A0A3B1JKA5</accession>
<evidence type="ECO:0000313" key="1">
    <source>
        <dbReference type="Ensembl" id="ENSAMXP00000041734.1"/>
    </source>
</evidence>
<dbReference type="InParanoid" id="A0A3B1JKA5"/>